<dbReference type="Proteomes" id="UP000318453">
    <property type="component" value="Chromosome"/>
</dbReference>
<dbReference type="InterPro" id="IPR013786">
    <property type="entry name" value="AcylCoA_DH/ox_N"/>
</dbReference>
<dbReference type="RefSeq" id="WP_146296759.1">
    <property type="nucleotide sequence ID" value="NZ_CP042326.1"/>
</dbReference>
<dbReference type="PANTHER" id="PTHR43884">
    <property type="entry name" value="ACYL-COA DEHYDROGENASE"/>
    <property type="match status" value="1"/>
</dbReference>
<feature type="domain" description="Acyl-CoA dehydrogenase/oxidase N-terminal" evidence="1">
    <location>
        <begin position="10"/>
        <end position="119"/>
    </location>
</feature>
<dbReference type="Gene3D" id="2.40.110.10">
    <property type="entry name" value="Butyryl-CoA Dehydrogenase, subunit A, domain 2"/>
    <property type="match status" value="1"/>
</dbReference>
<evidence type="ECO:0000313" key="3">
    <source>
        <dbReference type="Proteomes" id="UP000318453"/>
    </source>
</evidence>
<accession>A0A5B8NRJ4</accession>
<name>A0A5B8NRJ4_9CHRO</name>
<dbReference type="GO" id="GO:0050660">
    <property type="term" value="F:flavin adenine dinucleotide binding"/>
    <property type="evidence" value="ECO:0007669"/>
    <property type="project" value="InterPro"/>
</dbReference>
<reference evidence="2" key="1">
    <citation type="submission" date="2019-08" db="EMBL/GenBank/DDBJ databases">
        <title>Carotenoids and Carotenoid Binding Proteins in the Halophilic Cyanobacterium Euhalothece sp. ZM00.</title>
        <authorList>
            <person name="Cho S.M."/>
            <person name="Song J.Y."/>
            <person name="Park Y.-I."/>
        </authorList>
    </citation>
    <scope>NUCLEOTIDE SEQUENCE [LARGE SCALE GENOMIC DNA]</scope>
    <source>
        <strain evidence="2">Z-M001</strain>
    </source>
</reference>
<dbReference type="Pfam" id="PF02771">
    <property type="entry name" value="Acyl-CoA_dh_N"/>
    <property type="match status" value="1"/>
</dbReference>
<dbReference type="InterPro" id="IPR037069">
    <property type="entry name" value="AcylCoA_DH/ox_N_sf"/>
</dbReference>
<evidence type="ECO:0000259" key="1">
    <source>
        <dbReference type="Pfam" id="PF02771"/>
    </source>
</evidence>
<organism evidence="2 3">
    <name type="scientific">Euhalothece natronophila Z-M001</name>
    <dbReference type="NCBI Taxonomy" id="522448"/>
    <lineage>
        <taxon>Bacteria</taxon>
        <taxon>Bacillati</taxon>
        <taxon>Cyanobacteriota</taxon>
        <taxon>Cyanophyceae</taxon>
        <taxon>Oscillatoriophycideae</taxon>
        <taxon>Chroococcales</taxon>
        <taxon>Halothecacae</taxon>
        <taxon>Halothece cluster</taxon>
        <taxon>Euhalothece</taxon>
    </lineage>
</organism>
<dbReference type="KEGG" id="enn:FRE64_13795"/>
<gene>
    <name evidence="2" type="ORF">FRE64_13795</name>
</gene>
<dbReference type="Gene3D" id="1.10.540.10">
    <property type="entry name" value="Acyl-CoA dehydrogenase/oxidase, N-terminal domain"/>
    <property type="match status" value="1"/>
</dbReference>
<dbReference type="InterPro" id="IPR046373">
    <property type="entry name" value="Acyl-CoA_Oxase/DH_mid-dom_sf"/>
</dbReference>
<dbReference type="PANTHER" id="PTHR43884:SF12">
    <property type="entry name" value="ISOVALERYL-COA DEHYDROGENASE, MITOCHONDRIAL-RELATED"/>
    <property type="match status" value="1"/>
</dbReference>
<dbReference type="EMBL" id="CP042326">
    <property type="protein sequence ID" value="QDZ40919.1"/>
    <property type="molecule type" value="Genomic_DNA"/>
</dbReference>
<evidence type="ECO:0000313" key="2">
    <source>
        <dbReference type="EMBL" id="QDZ40919.1"/>
    </source>
</evidence>
<dbReference type="AlphaFoldDB" id="A0A5B8NRJ4"/>
<dbReference type="SUPFAM" id="SSF56645">
    <property type="entry name" value="Acyl-CoA dehydrogenase NM domain-like"/>
    <property type="match status" value="1"/>
</dbReference>
<proteinExistence type="predicted"/>
<protein>
    <submittedName>
        <fullName evidence="2">Acyl-CoA dehydrogenase</fullName>
    </submittedName>
</protein>
<dbReference type="InterPro" id="IPR009100">
    <property type="entry name" value="AcylCoA_DH/oxidase_NM_dom_sf"/>
</dbReference>
<sequence length="367" mass="39977">MKLSSPENQAETAVTSSLQAFLETDIAPKANRLDTDTIALQRALSQLNQFQFLGLRVPKVYGGLEASLLTFRQVQALIPRYSGAFAFLQTQHQSAASLLANSENQVLKERYLPAMAKGETLMGVGFSQLRRTHNPPLTAIPVEGGYQLAGKVPWITGYGYFQYFIIGATLPDGKALYGVVPLIPTPQPEGGNLEFSSPMQLSVMNATNTVAATVENWFLSEEEVLFIKPANAIHDSDKKNVLHHGFYALGCARAGLDILENNAGKKELPFLEESHQTLAQKHQSLSEAMFAALPPTETSFQYRLSLRVKAIHLAQRCAHAAVISSSGAANAQSHPAQRVYREALLFSVSGQTKAVMEASLNTIADYV</sequence>
<dbReference type="OrthoDB" id="5365325at2"/>
<dbReference type="GO" id="GO:0003995">
    <property type="term" value="F:acyl-CoA dehydrogenase activity"/>
    <property type="evidence" value="ECO:0007669"/>
    <property type="project" value="TreeGrafter"/>
</dbReference>
<keyword evidence="3" id="KW-1185">Reference proteome</keyword>